<dbReference type="STRING" id="1164594.SAMN05216204_14037"/>
<proteinExistence type="predicted"/>
<gene>
    <name evidence="1" type="ORF">SAMN05216204_14037</name>
</gene>
<dbReference type="AlphaFoldDB" id="A0A1I1VLH2"/>
<name>A0A1I1VLH2_9BURK</name>
<accession>A0A1I1VLH2</accession>
<dbReference type="RefSeq" id="WP_091876874.1">
    <property type="nucleotide sequence ID" value="NZ_FOLD01000040.1"/>
</dbReference>
<protein>
    <submittedName>
        <fullName evidence="1">Uncharacterized protein</fullName>
    </submittedName>
</protein>
<dbReference type="OrthoDB" id="8704541at2"/>
<dbReference type="Proteomes" id="UP000198639">
    <property type="component" value="Unassembled WGS sequence"/>
</dbReference>
<evidence type="ECO:0000313" key="2">
    <source>
        <dbReference type="Proteomes" id="UP000198639"/>
    </source>
</evidence>
<dbReference type="EMBL" id="FOLD01000040">
    <property type="protein sequence ID" value="SFD83922.1"/>
    <property type="molecule type" value="Genomic_DNA"/>
</dbReference>
<organism evidence="1 2">
    <name type="scientific">Massilia yuzhufengensis</name>
    <dbReference type="NCBI Taxonomy" id="1164594"/>
    <lineage>
        <taxon>Bacteria</taxon>
        <taxon>Pseudomonadati</taxon>
        <taxon>Pseudomonadota</taxon>
        <taxon>Betaproteobacteria</taxon>
        <taxon>Burkholderiales</taxon>
        <taxon>Oxalobacteraceae</taxon>
        <taxon>Telluria group</taxon>
        <taxon>Massilia</taxon>
    </lineage>
</organism>
<keyword evidence="2" id="KW-1185">Reference proteome</keyword>
<reference evidence="2" key="1">
    <citation type="submission" date="2016-10" db="EMBL/GenBank/DDBJ databases">
        <authorList>
            <person name="Varghese N."/>
            <person name="Submissions S."/>
        </authorList>
    </citation>
    <scope>NUCLEOTIDE SEQUENCE [LARGE SCALE GENOMIC DNA]</scope>
    <source>
        <strain evidence="2">CGMCC 1.12041</strain>
    </source>
</reference>
<sequence>MKIRVAEVTPYGSPILVAVVPSEYTTPTHGADLIARIQPYFPIHPIMLVSIQGNGFQAYAPFETHRLLALIQLEYLDLNELDLSIPPPEKEEELPF</sequence>
<evidence type="ECO:0000313" key="1">
    <source>
        <dbReference type="EMBL" id="SFD83922.1"/>
    </source>
</evidence>